<dbReference type="VEuPathDB" id="TrichDB:TVAGG3_0770390"/>
<protein>
    <submittedName>
        <fullName evidence="2">Uncharacterized protein</fullName>
    </submittedName>
</protein>
<feature type="region of interest" description="Disordered" evidence="1">
    <location>
        <begin position="440"/>
        <end position="578"/>
    </location>
</feature>
<gene>
    <name evidence="2" type="ORF">TVAG_183800</name>
</gene>
<feature type="compositionally biased region" description="Basic and acidic residues" evidence="1">
    <location>
        <begin position="468"/>
        <end position="489"/>
    </location>
</feature>
<dbReference type="AlphaFoldDB" id="A2D9B7"/>
<name>A2D9B7_TRIV3</name>
<feature type="region of interest" description="Disordered" evidence="1">
    <location>
        <begin position="139"/>
        <end position="189"/>
    </location>
</feature>
<dbReference type="Proteomes" id="UP000001542">
    <property type="component" value="Unassembled WGS sequence"/>
</dbReference>
<feature type="compositionally biased region" description="Basic and acidic residues" evidence="1">
    <location>
        <begin position="440"/>
        <end position="458"/>
    </location>
</feature>
<accession>A2D9B7</accession>
<keyword evidence="3" id="KW-1185">Reference proteome</keyword>
<dbReference type="VEuPathDB" id="TrichDB:TVAG_183800"/>
<feature type="compositionally biased region" description="Basic and acidic residues" evidence="1">
    <location>
        <begin position="155"/>
        <end position="165"/>
    </location>
</feature>
<feature type="region of interest" description="Disordered" evidence="1">
    <location>
        <begin position="317"/>
        <end position="341"/>
    </location>
</feature>
<dbReference type="KEGG" id="tva:5468702"/>
<dbReference type="RefSeq" id="XP_001584129.1">
    <property type="nucleotide sequence ID" value="XM_001584079.1"/>
</dbReference>
<feature type="compositionally biased region" description="Basic residues" evidence="1">
    <location>
        <begin position="144"/>
        <end position="154"/>
    </location>
</feature>
<evidence type="ECO:0000313" key="2">
    <source>
        <dbReference type="EMBL" id="EAY23143.1"/>
    </source>
</evidence>
<feature type="compositionally biased region" description="Basic residues" evidence="1">
    <location>
        <begin position="177"/>
        <end position="188"/>
    </location>
</feature>
<reference evidence="2" key="1">
    <citation type="submission" date="2006-10" db="EMBL/GenBank/DDBJ databases">
        <authorList>
            <person name="Amadeo P."/>
            <person name="Zhao Q."/>
            <person name="Wortman J."/>
            <person name="Fraser-Liggett C."/>
            <person name="Carlton J."/>
        </authorList>
    </citation>
    <scope>NUCLEOTIDE SEQUENCE</scope>
    <source>
        <strain evidence="2">G3</strain>
    </source>
</reference>
<reference evidence="2" key="2">
    <citation type="journal article" date="2007" name="Science">
        <title>Draft genome sequence of the sexually transmitted pathogen Trichomonas vaginalis.</title>
        <authorList>
            <person name="Carlton J.M."/>
            <person name="Hirt R.P."/>
            <person name="Silva J.C."/>
            <person name="Delcher A.L."/>
            <person name="Schatz M."/>
            <person name="Zhao Q."/>
            <person name="Wortman J.R."/>
            <person name="Bidwell S.L."/>
            <person name="Alsmark U.C.M."/>
            <person name="Besteiro S."/>
            <person name="Sicheritz-Ponten T."/>
            <person name="Noel C.J."/>
            <person name="Dacks J.B."/>
            <person name="Foster P.G."/>
            <person name="Simillion C."/>
            <person name="Van de Peer Y."/>
            <person name="Miranda-Saavedra D."/>
            <person name="Barton G.J."/>
            <person name="Westrop G.D."/>
            <person name="Mueller S."/>
            <person name="Dessi D."/>
            <person name="Fiori P.L."/>
            <person name="Ren Q."/>
            <person name="Paulsen I."/>
            <person name="Zhang H."/>
            <person name="Bastida-Corcuera F.D."/>
            <person name="Simoes-Barbosa A."/>
            <person name="Brown M.T."/>
            <person name="Hayes R.D."/>
            <person name="Mukherjee M."/>
            <person name="Okumura C.Y."/>
            <person name="Schneider R."/>
            <person name="Smith A.J."/>
            <person name="Vanacova S."/>
            <person name="Villalvazo M."/>
            <person name="Haas B.J."/>
            <person name="Pertea M."/>
            <person name="Feldblyum T.V."/>
            <person name="Utterback T.R."/>
            <person name="Shu C.L."/>
            <person name="Osoegawa K."/>
            <person name="de Jong P.J."/>
            <person name="Hrdy I."/>
            <person name="Horvathova L."/>
            <person name="Zubacova Z."/>
            <person name="Dolezal P."/>
            <person name="Malik S.B."/>
            <person name="Logsdon J.M. Jr."/>
            <person name="Henze K."/>
            <person name="Gupta A."/>
            <person name="Wang C.C."/>
            <person name="Dunne R.L."/>
            <person name="Upcroft J.A."/>
            <person name="Upcroft P."/>
            <person name="White O."/>
            <person name="Salzberg S.L."/>
            <person name="Tang P."/>
            <person name="Chiu C.-H."/>
            <person name="Lee Y.-S."/>
            <person name="Embley T.M."/>
            <person name="Coombs G.H."/>
            <person name="Mottram J.C."/>
            <person name="Tachezy J."/>
            <person name="Fraser-Liggett C.M."/>
            <person name="Johnson P.J."/>
        </authorList>
    </citation>
    <scope>NUCLEOTIDE SEQUENCE [LARGE SCALE GENOMIC DNA]</scope>
    <source>
        <strain evidence="2">G3</strain>
    </source>
</reference>
<dbReference type="EMBL" id="DS113180">
    <property type="protein sequence ID" value="EAY23143.1"/>
    <property type="molecule type" value="Genomic_DNA"/>
</dbReference>
<sequence length="726" mass="83892">MKKNPKKPLKQKSFSLLTSQLTKVGYNVFDITDFKNALNQKGDIILLRAIWIQFTKNIVRKTNVSIAKGIHQLNNNVLALTKENKRRYFDKWKSKTSIFAEDENSENLFIFDDTESSSSDNLPDLPKLNQEKLNEAANKLQNSAKRKSPVKTRSLKHDSSPKAEKIQQNLPVEQKKPTKKLKRIKRKPVSPQITLPTSTEIWQQYCKRVLLNNTINLCKKYQRNLIAYDDWLFMCRSMKNLRYIQVQKLFEARRKWNALVKSAQRHNLRKVYSEELKINKVTDISDHIRLDKYFNKWKSQIPEEYEYESSETPIAVIPQKENKSSQNSPRPIDQKRIGNTPLSEVEDIHTSSLEIIQNAKIVEEEEDKEYYEEEDEIFVAKRDVDLDMTEDQQNFNFDFTNYETELSIILWNISSEMYPSHFPEVGEYFSLKPELRSDYVKPEKEQPQIIEKSPEKEYSYSSDDENEKLDFEIPESPKEGKHSDSDSIHLESLSDPFPAEQPENIEKKEKVSESSEKPQKMIPIDVKPEDTSDSSSYSSSGVIETSDNIPIPISVQENEKEQQNEEEYSKEEDSPVPAQTENFNELIKEIDSQINENIKDICNNSVKIDVEGVLSFLDDKLNQIAITQSEKAEQEAQQIKPQSGASPASDIESFFNISFSGLISSVIAASTTLAFNVIDTTRVRKTKIHKKNKKEDITFDEEASNLVDDAFQFAVHNAFTLSMPDL</sequence>
<feature type="compositionally biased region" description="Basic and acidic residues" evidence="1">
    <location>
        <begin position="504"/>
        <end position="519"/>
    </location>
</feature>
<dbReference type="InParanoid" id="A2D9B7"/>
<organism evidence="2 3">
    <name type="scientific">Trichomonas vaginalis (strain ATCC PRA-98 / G3)</name>
    <dbReference type="NCBI Taxonomy" id="412133"/>
    <lineage>
        <taxon>Eukaryota</taxon>
        <taxon>Metamonada</taxon>
        <taxon>Parabasalia</taxon>
        <taxon>Trichomonadida</taxon>
        <taxon>Trichomonadidae</taxon>
        <taxon>Trichomonas</taxon>
    </lineage>
</organism>
<evidence type="ECO:0000256" key="1">
    <source>
        <dbReference type="SAM" id="MobiDB-lite"/>
    </source>
</evidence>
<proteinExistence type="predicted"/>
<evidence type="ECO:0000313" key="3">
    <source>
        <dbReference type="Proteomes" id="UP000001542"/>
    </source>
</evidence>